<gene>
    <name evidence="2" type="ORF">PHYPSEUDO_012666</name>
</gene>
<feature type="region of interest" description="Disordered" evidence="1">
    <location>
        <begin position="5"/>
        <end position="46"/>
    </location>
</feature>
<name>A0A8T1VBC4_9STRA</name>
<reference evidence="2" key="1">
    <citation type="submission" date="2021-02" db="EMBL/GenBank/DDBJ databases">
        <authorList>
            <person name="Palmer J.M."/>
        </authorList>
    </citation>
    <scope>NUCLEOTIDE SEQUENCE</scope>
    <source>
        <strain evidence="2">SCRP734</strain>
    </source>
</reference>
<dbReference type="EMBL" id="JAGDFM010000615">
    <property type="protein sequence ID" value="KAG7376844.1"/>
    <property type="molecule type" value="Genomic_DNA"/>
</dbReference>
<dbReference type="Proteomes" id="UP000694044">
    <property type="component" value="Unassembled WGS sequence"/>
</dbReference>
<feature type="region of interest" description="Disordered" evidence="1">
    <location>
        <begin position="143"/>
        <end position="180"/>
    </location>
</feature>
<dbReference type="OrthoDB" id="129740at2759"/>
<accession>A0A8T1VBC4</accession>
<comment type="caution">
    <text evidence="2">The sequence shown here is derived from an EMBL/GenBank/DDBJ whole genome shotgun (WGS) entry which is preliminary data.</text>
</comment>
<keyword evidence="3" id="KW-1185">Reference proteome</keyword>
<evidence type="ECO:0000256" key="1">
    <source>
        <dbReference type="SAM" id="MobiDB-lite"/>
    </source>
</evidence>
<dbReference type="AlphaFoldDB" id="A0A8T1VBC4"/>
<organism evidence="2 3">
    <name type="scientific">Phytophthora pseudosyringae</name>
    <dbReference type="NCBI Taxonomy" id="221518"/>
    <lineage>
        <taxon>Eukaryota</taxon>
        <taxon>Sar</taxon>
        <taxon>Stramenopiles</taxon>
        <taxon>Oomycota</taxon>
        <taxon>Peronosporomycetes</taxon>
        <taxon>Peronosporales</taxon>
        <taxon>Peronosporaceae</taxon>
        <taxon>Phytophthora</taxon>
    </lineage>
</organism>
<protein>
    <submittedName>
        <fullName evidence="2">Uncharacterized protein</fullName>
    </submittedName>
</protein>
<evidence type="ECO:0000313" key="2">
    <source>
        <dbReference type="EMBL" id="KAG7376844.1"/>
    </source>
</evidence>
<proteinExistence type="predicted"/>
<sequence length="206" mass="23626">MWIHIQVSNGERRGTPDQFRAQKRWVPTTGKASSVADGAEDPLSRDPARSVADIREQQKFPRLSASLARLGGRDLGVYKDNIENLAKRSPSEGSEATYNRAKRVRANRRLREMEKQLSEATSGETTGRLDMTQMILLFRQYSERKETADAKPRREERDAKEDAAAREREEQERVRRENMAAAEAQRRFEIEAAKLAQEERLRLEAA</sequence>
<evidence type="ECO:0000313" key="3">
    <source>
        <dbReference type="Proteomes" id="UP000694044"/>
    </source>
</evidence>